<reference evidence="1 2" key="1">
    <citation type="journal article" date="2018" name="PLoS Genet.">
        <title>Repeat elements organise 3D genome structure and mediate transcription in the filamentous fungus Epichloe festucae.</title>
        <authorList>
            <person name="Winter D.J."/>
            <person name="Ganley A.R.D."/>
            <person name="Young C.A."/>
            <person name="Liachko I."/>
            <person name="Schardl C.L."/>
            <person name="Dupont P.Y."/>
            <person name="Berry D."/>
            <person name="Ram A."/>
            <person name="Scott B."/>
            <person name="Cox M.P."/>
        </authorList>
    </citation>
    <scope>NUCLEOTIDE SEQUENCE [LARGE SCALE GENOMIC DNA]</scope>
    <source>
        <strain evidence="1 2">Fl1</strain>
    </source>
</reference>
<sequence>MIRNLLQMAMSCLAFPEFKDIVIGSHSSNLGLKVGYLVMMDPGPDPGPPSLVCASERAEFSGYWRRRSASRTVLYAEEAMRPHLF</sequence>
<dbReference type="Proteomes" id="UP000594364">
    <property type="component" value="Chromosome 2"/>
</dbReference>
<keyword evidence="2" id="KW-1185">Reference proteome</keyword>
<gene>
    <name evidence="1" type="ORF">C2857_002490</name>
</gene>
<protein>
    <submittedName>
        <fullName evidence="1">Uncharacterized protein</fullName>
    </submittedName>
</protein>
<dbReference type="EMBL" id="CP031386">
    <property type="protein sequence ID" value="QPG95911.1"/>
    <property type="molecule type" value="Genomic_DNA"/>
</dbReference>
<dbReference type="AlphaFoldDB" id="A0A7S9KNI6"/>
<evidence type="ECO:0000313" key="1">
    <source>
        <dbReference type="EMBL" id="QPG95911.1"/>
    </source>
</evidence>
<evidence type="ECO:0000313" key="2">
    <source>
        <dbReference type="Proteomes" id="UP000594364"/>
    </source>
</evidence>
<organism evidence="1 2">
    <name type="scientific">Epichloe festucae (strain Fl1)</name>
    <dbReference type="NCBI Taxonomy" id="877507"/>
    <lineage>
        <taxon>Eukaryota</taxon>
        <taxon>Fungi</taxon>
        <taxon>Dikarya</taxon>
        <taxon>Ascomycota</taxon>
        <taxon>Pezizomycotina</taxon>
        <taxon>Sordariomycetes</taxon>
        <taxon>Hypocreomycetidae</taxon>
        <taxon>Hypocreales</taxon>
        <taxon>Clavicipitaceae</taxon>
        <taxon>Epichloe</taxon>
    </lineage>
</organism>
<name>A0A7S9KNI6_EPIFF</name>
<proteinExistence type="predicted"/>
<accession>A0A7S9KNI6</accession>